<dbReference type="Proteomes" id="UP000594263">
    <property type="component" value="Unplaced"/>
</dbReference>
<evidence type="ECO:0000313" key="4">
    <source>
        <dbReference type="EnsemblPlants" id="Kaladp1050s0003.1.v1.1.CDS.1"/>
    </source>
</evidence>
<dbReference type="GO" id="GO:0008270">
    <property type="term" value="F:zinc ion binding"/>
    <property type="evidence" value="ECO:0007669"/>
    <property type="project" value="UniProtKB-KW"/>
</dbReference>
<proteinExistence type="predicted"/>
<dbReference type="InterPro" id="IPR025558">
    <property type="entry name" value="DUF4283"/>
</dbReference>
<evidence type="ECO:0000313" key="5">
    <source>
        <dbReference type="Proteomes" id="UP000594263"/>
    </source>
</evidence>
<dbReference type="InterPro" id="IPR040256">
    <property type="entry name" value="At4g02000-like"/>
</dbReference>
<keyword evidence="1" id="KW-0862">Zinc</keyword>
<dbReference type="PANTHER" id="PTHR31286">
    <property type="entry name" value="GLYCINE-RICH CELL WALL STRUCTURAL PROTEIN 1.8-LIKE"/>
    <property type="match status" value="1"/>
</dbReference>
<protein>
    <recommendedName>
        <fullName evidence="3">CCHC-type domain-containing protein</fullName>
    </recommendedName>
</protein>
<organism evidence="4 5">
    <name type="scientific">Kalanchoe fedtschenkoi</name>
    <name type="common">Lavender scallops</name>
    <name type="synonym">South American air plant</name>
    <dbReference type="NCBI Taxonomy" id="63787"/>
    <lineage>
        <taxon>Eukaryota</taxon>
        <taxon>Viridiplantae</taxon>
        <taxon>Streptophyta</taxon>
        <taxon>Embryophyta</taxon>
        <taxon>Tracheophyta</taxon>
        <taxon>Spermatophyta</taxon>
        <taxon>Magnoliopsida</taxon>
        <taxon>eudicotyledons</taxon>
        <taxon>Gunneridae</taxon>
        <taxon>Pentapetalae</taxon>
        <taxon>Saxifragales</taxon>
        <taxon>Crassulaceae</taxon>
        <taxon>Kalanchoe</taxon>
    </lineage>
</organism>
<evidence type="ECO:0000256" key="1">
    <source>
        <dbReference type="PROSITE-ProRule" id="PRU00047"/>
    </source>
</evidence>
<keyword evidence="5" id="KW-1185">Reference proteome</keyword>
<feature type="region of interest" description="Disordered" evidence="2">
    <location>
        <begin position="1"/>
        <end position="26"/>
    </location>
</feature>
<name>A0A7N0VM05_KALFE</name>
<dbReference type="AlphaFoldDB" id="A0A7N0VM05"/>
<dbReference type="InterPro" id="IPR001878">
    <property type="entry name" value="Znf_CCHC"/>
</dbReference>
<dbReference type="PANTHER" id="PTHR31286:SF99">
    <property type="entry name" value="DUF4283 DOMAIN-CONTAINING PROTEIN"/>
    <property type="match status" value="1"/>
</dbReference>
<dbReference type="GO" id="GO:0003676">
    <property type="term" value="F:nucleic acid binding"/>
    <property type="evidence" value="ECO:0007669"/>
    <property type="project" value="InterPro"/>
</dbReference>
<dbReference type="Gramene" id="Kaladp1050s0003.1.v1.1">
    <property type="protein sequence ID" value="Kaladp1050s0003.1.v1.1.CDS.1"/>
    <property type="gene ID" value="Kaladp1050s0003.v1.1"/>
</dbReference>
<dbReference type="PROSITE" id="PS50158">
    <property type="entry name" value="ZF_CCHC"/>
    <property type="match status" value="1"/>
</dbReference>
<feature type="domain" description="CCHC-type" evidence="3">
    <location>
        <begin position="307"/>
        <end position="322"/>
    </location>
</feature>
<sequence length="416" mass="47590">MTGRTVSFLHRSGQHRPWRPHHISSGPNVTDFIERNPMACNPDKRLPPKRQGCEGRSESWKGRSELLHADKHVLVGDQETASRHQMRRPTFAEIVSSSKNHKPLFEDIQLPSRRVQHRDGEPLILFSNEEIFPAYQSMSNAVVLKFTKTRPRVEEIKVFVKQHWYLESMPVVGALDGRHILMICSTEADVVEVLTNDSHKIGSLGFRTLRWTAGFSVKAEPTIMVTWAKLTGLDPCLYRLSFLREICRGFGRFLKADPHTLDLSNPGMARVCVEVDIRQALAKGVWVGTELQQQWVEIEYEGKLDYCYRCKKQGHSVGSCRKELARSRRAAKKINRQGEELGLTDIQNGLPDCQECDNLNVAASNNDGKWQIPKGRRKKTDERKHINTWKPKYTNEVERVVVSQPTPPTQEDRPKA</sequence>
<dbReference type="EnsemblPlants" id="Kaladp1050s0003.1.v1.1">
    <property type="protein sequence ID" value="Kaladp1050s0003.1.v1.1.CDS.1"/>
    <property type="gene ID" value="Kaladp1050s0003.v1.1"/>
</dbReference>
<keyword evidence="1" id="KW-0479">Metal-binding</keyword>
<dbReference type="Pfam" id="PF14111">
    <property type="entry name" value="DUF4283"/>
    <property type="match status" value="1"/>
</dbReference>
<keyword evidence="1" id="KW-0863">Zinc-finger</keyword>
<feature type="compositionally biased region" description="Basic residues" evidence="2">
    <location>
        <begin position="12"/>
        <end position="22"/>
    </location>
</feature>
<reference evidence="4" key="1">
    <citation type="submission" date="2021-01" db="UniProtKB">
        <authorList>
            <consortium name="EnsemblPlants"/>
        </authorList>
    </citation>
    <scope>IDENTIFICATION</scope>
</reference>
<evidence type="ECO:0000259" key="3">
    <source>
        <dbReference type="PROSITE" id="PS50158"/>
    </source>
</evidence>
<accession>A0A7N0VM05</accession>
<evidence type="ECO:0000256" key="2">
    <source>
        <dbReference type="SAM" id="MobiDB-lite"/>
    </source>
</evidence>